<accession>A0ABM6HLA1</accession>
<proteinExistence type="predicted"/>
<evidence type="ECO:0000313" key="3">
    <source>
        <dbReference type="Proteomes" id="UP000187851"/>
    </source>
</evidence>
<name>A0ABM6HLA1_9ACTN</name>
<protein>
    <recommendedName>
        <fullName evidence="1">DUF397 domain-containing protein</fullName>
    </recommendedName>
</protein>
<evidence type="ECO:0000259" key="1">
    <source>
        <dbReference type="Pfam" id="PF04149"/>
    </source>
</evidence>
<reference evidence="2 3" key="1">
    <citation type="journal article" date="2017" name="J. Biotechnol.">
        <title>The complete genome sequence of Streptomyces autolyticus CGMCC 0516, the producer of geldanamycin, autolytimycin, reblastatin and elaiophylin.</title>
        <authorList>
            <person name="Yin M."/>
            <person name="Jiang M."/>
            <person name="Ren Z."/>
            <person name="Dong Y."/>
            <person name="Lu T."/>
        </authorList>
    </citation>
    <scope>NUCLEOTIDE SEQUENCE [LARGE SCALE GENOMIC DNA]</scope>
    <source>
        <strain evidence="2 3">CGMCC0516</strain>
    </source>
</reference>
<dbReference type="Pfam" id="PF04149">
    <property type="entry name" value="DUF397"/>
    <property type="match status" value="1"/>
</dbReference>
<dbReference type="InterPro" id="IPR007278">
    <property type="entry name" value="DUF397"/>
</dbReference>
<dbReference type="Proteomes" id="UP000187851">
    <property type="component" value="Chromosome"/>
</dbReference>
<dbReference type="EMBL" id="CP019458">
    <property type="protein sequence ID" value="AQA14840.1"/>
    <property type="molecule type" value="Genomic_DNA"/>
</dbReference>
<sequence length="90" mass="10083">MVIEEVSHQRPTSLRAGHLRTYGSPCRRGPVHVRDSKAVTGPALTMDRTAWVAFIGFAACDDSEGWPPHASADRLSLEVRFLTPWIPKWE</sequence>
<feature type="domain" description="DUF397" evidence="1">
    <location>
        <begin position="24"/>
        <end position="56"/>
    </location>
</feature>
<keyword evidence="3" id="KW-1185">Reference proteome</keyword>
<gene>
    <name evidence="2" type="ORF">BV401_34930</name>
</gene>
<organism evidence="2 3">
    <name type="scientific">Streptomyces autolyticus</name>
    <dbReference type="NCBI Taxonomy" id="75293"/>
    <lineage>
        <taxon>Bacteria</taxon>
        <taxon>Bacillati</taxon>
        <taxon>Actinomycetota</taxon>
        <taxon>Actinomycetes</taxon>
        <taxon>Kitasatosporales</taxon>
        <taxon>Streptomycetaceae</taxon>
        <taxon>Streptomyces</taxon>
    </lineage>
</organism>
<dbReference type="RefSeq" id="WP_079259484.1">
    <property type="nucleotide sequence ID" value="NZ_CP019458.1"/>
</dbReference>
<evidence type="ECO:0000313" key="2">
    <source>
        <dbReference type="EMBL" id="AQA14840.1"/>
    </source>
</evidence>